<keyword evidence="3" id="KW-1185">Reference proteome</keyword>
<reference evidence="2" key="1">
    <citation type="submission" date="2020-01" db="EMBL/GenBank/DDBJ databases">
        <authorList>
            <person name="Mishra B."/>
        </authorList>
    </citation>
    <scope>NUCLEOTIDE SEQUENCE [LARGE SCALE GENOMIC DNA]</scope>
</reference>
<accession>A0A6D2HPA2</accession>
<dbReference type="EMBL" id="CACVBM020000310">
    <property type="protein sequence ID" value="CAA7017286.1"/>
    <property type="molecule type" value="Genomic_DNA"/>
</dbReference>
<feature type="compositionally biased region" description="Basic and acidic residues" evidence="1">
    <location>
        <begin position="50"/>
        <end position="60"/>
    </location>
</feature>
<feature type="region of interest" description="Disordered" evidence="1">
    <location>
        <begin position="38"/>
        <end position="66"/>
    </location>
</feature>
<dbReference type="AlphaFoldDB" id="A0A6D2HPA2"/>
<dbReference type="Proteomes" id="UP000467841">
    <property type="component" value="Unassembled WGS sequence"/>
</dbReference>
<gene>
    <name evidence="2" type="ORF">MERR_LOCUS4521</name>
</gene>
<evidence type="ECO:0000313" key="3">
    <source>
        <dbReference type="Proteomes" id="UP000467841"/>
    </source>
</evidence>
<organism evidence="2 3">
    <name type="scientific">Microthlaspi erraticum</name>
    <dbReference type="NCBI Taxonomy" id="1685480"/>
    <lineage>
        <taxon>Eukaryota</taxon>
        <taxon>Viridiplantae</taxon>
        <taxon>Streptophyta</taxon>
        <taxon>Embryophyta</taxon>
        <taxon>Tracheophyta</taxon>
        <taxon>Spermatophyta</taxon>
        <taxon>Magnoliopsida</taxon>
        <taxon>eudicotyledons</taxon>
        <taxon>Gunneridae</taxon>
        <taxon>Pentapetalae</taxon>
        <taxon>rosids</taxon>
        <taxon>malvids</taxon>
        <taxon>Brassicales</taxon>
        <taxon>Brassicaceae</taxon>
        <taxon>Coluteocarpeae</taxon>
        <taxon>Microthlaspi</taxon>
    </lineage>
</organism>
<comment type="caution">
    <text evidence="2">The sequence shown here is derived from an EMBL/GenBank/DDBJ whole genome shotgun (WGS) entry which is preliminary data.</text>
</comment>
<evidence type="ECO:0000256" key="1">
    <source>
        <dbReference type="SAM" id="MobiDB-lite"/>
    </source>
</evidence>
<name>A0A6D2HPA2_9BRAS</name>
<proteinExistence type="predicted"/>
<sequence>MSAASLAMTLEIPPKSQYEGSDYRNGTTGYSARSLLKSASTSASKCIGVKQRDKSEHGESNSDTVDALSQKVDVKMFYVS</sequence>
<evidence type="ECO:0000313" key="2">
    <source>
        <dbReference type="EMBL" id="CAA7017286.1"/>
    </source>
</evidence>
<protein>
    <submittedName>
        <fullName evidence="2">Uncharacterized protein</fullName>
    </submittedName>
</protein>